<evidence type="ECO:0000313" key="1">
    <source>
        <dbReference type="EMBL" id="KER26156.1"/>
    </source>
</evidence>
<evidence type="ECO:0008006" key="3">
    <source>
        <dbReference type="Google" id="ProtNLM"/>
    </source>
</evidence>
<dbReference type="Proteomes" id="UP000054324">
    <property type="component" value="Unassembled WGS sequence"/>
</dbReference>
<protein>
    <recommendedName>
        <fullName evidence="3">Reverse transcriptase domain-containing protein</fullName>
    </recommendedName>
</protein>
<dbReference type="CTD" id="20320695"/>
<gene>
    <name evidence="1" type="ORF">T265_06516</name>
</gene>
<sequence length="219" mass="24666">MWHEFVCVCAVHGCTRAGILPGCPHLDRRTIRVLNQSLWLKSLTSRQWCLAGNANALPFLQNKSPHVPTPNLEGQETVFVRPLPMDQPGMRDSLNGSLRCANRHITVRSSLFVTVIYRFIYLLLDSQLPSKHDWVLRYVCDYIDSSDLTLPIPTTSLKELLLRCTFNTQLQFNSALYSQIDEVAMGSPLGPLLSDIFVGKLERRQVNGRLGARTSIEGT</sequence>
<evidence type="ECO:0000313" key="2">
    <source>
        <dbReference type="Proteomes" id="UP000054324"/>
    </source>
</evidence>
<keyword evidence="2" id="KW-1185">Reference proteome</keyword>
<dbReference type="RefSeq" id="XP_009170063.1">
    <property type="nucleotide sequence ID" value="XM_009171799.1"/>
</dbReference>
<reference evidence="1 2" key="1">
    <citation type="submission" date="2013-11" db="EMBL/GenBank/DDBJ databases">
        <title>Opisthorchis viverrini - life in the bile duct.</title>
        <authorList>
            <person name="Young N.D."/>
            <person name="Nagarajan N."/>
            <person name="Lin S.J."/>
            <person name="Korhonen P.K."/>
            <person name="Jex A.R."/>
            <person name="Hall R.S."/>
            <person name="Safavi-Hemami H."/>
            <person name="Kaewkong W."/>
            <person name="Bertrand D."/>
            <person name="Gao S."/>
            <person name="Seet Q."/>
            <person name="Wongkham S."/>
            <person name="Teh B.T."/>
            <person name="Wongkham C."/>
            <person name="Intapan P.M."/>
            <person name="Maleewong W."/>
            <person name="Yang X."/>
            <person name="Hu M."/>
            <person name="Wang Z."/>
            <person name="Hofmann A."/>
            <person name="Sternberg P.W."/>
            <person name="Tan P."/>
            <person name="Wang J."/>
            <person name="Gasser R.B."/>
        </authorList>
    </citation>
    <scope>NUCLEOTIDE SEQUENCE [LARGE SCALE GENOMIC DNA]</scope>
</reference>
<proteinExistence type="predicted"/>
<name>A0A074ZFX7_OPIVI</name>
<organism evidence="1 2">
    <name type="scientific">Opisthorchis viverrini</name>
    <name type="common">Southeast Asian liver fluke</name>
    <dbReference type="NCBI Taxonomy" id="6198"/>
    <lineage>
        <taxon>Eukaryota</taxon>
        <taxon>Metazoa</taxon>
        <taxon>Spiralia</taxon>
        <taxon>Lophotrochozoa</taxon>
        <taxon>Platyhelminthes</taxon>
        <taxon>Trematoda</taxon>
        <taxon>Digenea</taxon>
        <taxon>Opisthorchiida</taxon>
        <taxon>Opisthorchiata</taxon>
        <taxon>Opisthorchiidae</taxon>
        <taxon>Opisthorchis</taxon>
    </lineage>
</organism>
<dbReference type="AlphaFoldDB" id="A0A074ZFX7"/>
<dbReference type="EMBL" id="KL596754">
    <property type="protein sequence ID" value="KER26156.1"/>
    <property type="molecule type" value="Genomic_DNA"/>
</dbReference>
<dbReference type="GeneID" id="20320695"/>
<dbReference type="OrthoDB" id="10009162at2759"/>
<dbReference type="KEGG" id="ovi:T265_06516"/>
<accession>A0A074ZFX7</accession>